<dbReference type="Proteomes" id="UP001139644">
    <property type="component" value="Unassembled WGS sequence"/>
</dbReference>
<gene>
    <name evidence="7" type="ORF">A5804_000351</name>
    <name evidence="3" type="ORF">AWT83_06470</name>
    <name evidence="6" type="ORF">B1P95_05020</name>
    <name evidence="8" type="ORF">CQR37_01515</name>
    <name evidence="10" type="ORF">CYQ77_10505</name>
    <name evidence="11" type="ORF">DTPHA_600257</name>
    <name evidence="9" type="ORF">EB12_01709</name>
    <name evidence="2" type="ORF">GBM73_08230</name>
    <name evidence="4" type="ORF">KYX88_02510</name>
    <name evidence="5" type="ORF">P6Z85_03955</name>
</gene>
<evidence type="ECO:0000313" key="13">
    <source>
        <dbReference type="Proteomes" id="UP000183509"/>
    </source>
</evidence>
<evidence type="ECO:0000313" key="7">
    <source>
        <dbReference type="EMBL" id="OTN98868.1"/>
    </source>
</evidence>
<dbReference type="Proteomes" id="UP000253144">
    <property type="component" value="Unassembled WGS sequence"/>
</dbReference>
<dbReference type="Proteomes" id="UP000183509">
    <property type="component" value="Unassembled WGS sequence"/>
</dbReference>
<dbReference type="OMA" id="YLEWAIF"/>
<dbReference type="EMBL" id="MVGJ01000021">
    <property type="protein sequence ID" value="OOL83248.1"/>
    <property type="molecule type" value="Genomic_DNA"/>
</dbReference>
<evidence type="ECO:0000313" key="9">
    <source>
        <dbReference type="EMBL" id="RBS30508.1"/>
    </source>
</evidence>
<reference evidence="6 14" key="4">
    <citation type="submission" date="2017-02" db="EMBL/GenBank/DDBJ databases">
        <title>Clonality and virulence of isolates of VRE in Hematopoietic Stem Cell Transplanted (HSCT) patients.</title>
        <authorList>
            <person name="Marchi A.P."/>
            <person name="Martins R.C."/>
            <person name="Marie S.K."/>
            <person name="Levin A.S."/>
            <person name="Costa S.F."/>
        </authorList>
    </citation>
    <scope>NUCLEOTIDE SEQUENCE [LARGE SCALE GENOMIC DNA]</scope>
    <source>
        <strain evidence="6 14">LIM1759</strain>
    </source>
</reference>
<evidence type="ECO:0000313" key="4">
    <source>
        <dbReference type="EMBL" id="MBX4221723.1"/>
    </source>
</evidence>
<reference evidence="10 18" key="7">
    <citation type="submission" date="2017-12" db="EMBL/GenBank/DDBJ databases">
        <title>A pool of 800 enterococci isolated from chicken carcass rinse samples from New Zealand.</title>
        <authorList>
            <person name="Zhang J."/>
            <person name="Rogers L."/>
            <person name="Midwinter A."/>
            <person name="French N."/>
        </authorList>
    </citation>
    <scope>NUCLEOTIDE SEQUENCE [LARGE SCALE GENOMIC DNA]</scope>
    <source>
        <strain evidence="10 18">EN697</strain>
    </source>
</reference>
<dbReference type="Proteomes" id="UP000070452">
    <property type="component" value="Unassembled WGS sequence"/>
</dbReference>
<proteinExistence type="predicted"/>
<dbReference type="EMBL" id="NGLB01000001">
    <property type="protein sequence ID" value="OTN98868.1"/>
    <property type="molecule type" value="Genomic_DNA"/>
</dbReference>
<reference evidence="4" key="9">
    <citation type="journal article" date="2022" name="J. Anim. Sci.">
        <title>Whole genome sequence analyses-based assessment of virulence potential and antimicrobial susceptibilities and resistance of Enterococcus faecium strains isolated from commercial swine and cattle probiotic products.</title>
        <authorList>
            <person name="Shridhar P.B."/>
            <person name="Amachawadi R.G."/>
            <person name="Tokach M."/>
            <person name="Patel I."/>
            <person name="Gangiredla J."/>
            <person name="Mammel M."/>
            <person name="Nagaraja T.G."/>
        </authorList>
    </citation>
    <scope>NUCLEOTIDE SEQUENCE</scope>
    <source>
        <strain evidence="4">EF215</strain>
    </source>
</reference>
<evidence type="ECO:0000313" key="18">
    <source>
        <dbReference type="Proteomes" id="UP000289562"/>
    </source>
</evidence>
<evidence type="ECO:0000313" key="10">
    <source>
        <dbReference type="EMBL" id="RXU85891.1"/>
    </source>
</evidence>
<dbReference type="PATRIC" id="fig|1352.655.peg.1852"/>
<dbReference type="EMBL" id="LRHK01000001">
    <property type="protein sequence ID" value="KWX18131.1"/>
    <property type="molecule type" value="Genomic_DNA"/>
</dbReference>
<dbReference type="RefSeq" id="WP_002287567.1">
    <property type="nucleotide sequence ID" value="NZ_AP019394.1"/>
</dbReference>
<organism evidence="3 12">
    <name type="scientific">Enterococcus faecium</name>
    <name type="common">Streptococcus faecium</name>
    <dbReference type="NCBI Taxonomy" id="1352"/>
    <lineage>
        <taxon>Bacteria</taxon>
        <taxon>Bacillati</taxon>
        <taxon>Bacillota</taxon>
        <taxon>Bacilli</taxon>
        <taxon>Lactobacillales</taxon>
        <taxon>Enterococcaceae</taxon>
        <taxon>Enterococcus</taxon>
    </lineage>
</organism>
<dbReference type="EMBL" id="WEFP01000001">
    <property type="protein sequence ID" value="KAB7577307.1"/>
    <property type="molecule type" value="Genomic_DNA"/>
</dbReference>
<evidence type="ECO:0000256" key="1">
    <source>
        <dbReference type="SAM" id="Phobius"/>
    </source>
</evidence>
<feature type="transmembrane region" description="Helical" evidence="1">
    <location>
        <begin position="58"/>
        <end position="76"/>
    </location>
</feature>
<evidence type="ECO:0000313" key="12">
    <source>
        <dbReference type="Proteomes" id="UP000070452"/>
    </source>
</evidence>
<evidence type="ECO:0000313" key="2">
    <source>
        <dbReference type="EMBL" id="KAB7577307.1"/>
    </source>
</evidence>
<evidence type="ECO:0000313" key="3">
    <source>
        <dbReference type="EMBL" id="KWX18131.1"/>
    </source>
</evidence>
<dbReference type="Proteomes" id="UP000224303">
    <property type="component" value="Unassembled WGS sequence"/>
</dbReference>
<reference evidence="3 12" key="2">
    <citation type="submission" date="2016-01" db="EMBL/GenBank/DDBJ databases">
        <title>Molecular Mechanisms for transfer of large genomic segments between Enterococcus faecium strains.</title>
        <authorList>
            <person name="Garcia-Solache M.A."/>
            <person name="Lebreton F."/>
            <person name="Mclaughlin R.E."/>
            <person name="Whiteaker J.D."/>
            <person name="Gilmore M.S."/>
            <person name="Rice L.B."/>
        </authorList>
    </citation>
    <scope>NUCLEOTIDE SEQUENCE [LARGE SCALE GENOMIC DNA]</scope>
    <source>
        <strain evidence="3 12">D344RRF x C68</strain>
    </source>
</reference>
<evidence type="ECO:0000313" key="8">
    <source>
        <dbReference type="EMBL" id="PHL22819.1"/>
    </source>
</evidence>
<dbReference type="Proteomes" id="UP000191171">
    <property type="component" value="Unassembled WGS sequence"/>
</dbReference>
<dbReference type="PANTHER" id="PTHR38468">
    <property type="entry name" value="SLL0939 PROTEIN"/>
    <property type="match status" value="1"/>
</dbReference>
<reference evidence="9 17" key="1">
    <citation type="submission" date="2015-06" db="EMBL/GenBank/DDBJ databases">
        <title>The Genome Sequence of Enterococcus faecium 131EA1.</title>
        <authorList>
            <consortium name="The Broad Institute Genomics Platform"/>
            <consortium name="The Broad Institute Genome Sequencing Center for Infectious Disease"/>
            <person name="Earl A.M."/>
            <person name="Van Tyne D."/>
            <person name="Lebreton F."/>
            <person name="Saavedra J.T."/>
            <person name="Gilmore M.S."/>
            <person name="Manson Mcguire A."/>
            <person name="Clock S."/>
            <person name="Crupain M."/>
            <person name="Rangan U."/>
            <person name="Young S."/>
            <person name="Abouelleil A."/>
            <person name="Cao P."/>
            <person name="Chapman S.B."/>
            <person name="Griggs A."/>
            <person name="Priest M."/>
            <person name="Shea T."/>
            <person name="Wortman J."/>
            <person name="Nusbaum C."/>
            <person name="Birren B."/>
        </authorList>
    </citation>
    <scope>NUCLEOTIDE SEQUENCE [LARGE SCALE GENOMIC DNA]</scope>
    <source>
        <strain evidence="9 17">131EA1</strain>
    </source>
</reference>
<sequence>MFRSNLIEFLEWIIAILNICSIGILIVGIVLVLFKLFDWSHVKKNYAERNTRNADTRKLLASYILLSLEVLVVADIIESVIKPTWTDILKLALIIIIRTVISYFLNQEIEDKEKQRRGEVG</sequence>
<dbReference type="PANTHER" id="PTHR38468:SF1">
    <property type="entry name" value="SLL0939 PROTEIN"/>
    <property type="match status" value="1"/>
</dbReference>
<dbReference type="Proteomes" id="UP000194737">
    <property type="component" value="Unassembled WGS sequence"/>
</dbReference>
<evidence type="ECO:0000313" key="5">
    <source>
        <dbReference type="EMBL" id="MDT2369344.1"/>
    </source>
</evidence>
<dbReference type="Proteomes" id="UP000289562">
    <property type="component" value="Unassembled WGS sequence"/>
</dbReference>
<evidence type="ECO:0000313" key="16">
    <source>
        <dbReference type="Proteomes" id="UP000224303"/>
    </source>
</evidence>
<dbReference type="EMBL" id="PCGC01000002">
    <property type="protein sequence ID" value="PHL22819.1"/>
    <property type="molecule type" value="Genomic_DNA"/>
</dbReference>
<dbReference type="Proteomes" id="UP000469871">
    <property type="component" value="Unassembled WGS sequence"/>
</dbReference>
<reference evidence="11 13" key="3">
    <citation type="submission" date="2016-04" db="EMBL/GenBank/DDBJ databases">
        <authorList>
            <person name="Millard A."/>
        </authorList>
    </citation>
    <scope>NUCLEOTIDE SEQUENCE [LARGE SCALE GENOMIC DNA]</scope>
    <source>
        <strain evidence="11">Isolate 22</strain>
    </source>
</reference>
<dbReference type="InterPro" id="IPR012427">
    <property type="entry name" value="DUF1622"/>
</dbReference>
<dbReference type="Proteomes" id="UP001260956">
    <property type="component" value="Unassembled WGS sequence"/>
</dbReference>
<reference evidence="2 19" key="8">
    <citation type="submission" date="2019-10" db="EMBL/GenBank/DDBJ databases">
        <title>Evolutionary dynamics of vancomycin-resistant Enterococcus faecium during gastrointestinal tract colonization and bloodstream infection in immunocompromised pediatric patients.</title>
        <authorList>
            <person name="Chilambi G.S."/>
            <person name="Nordstrom H.R."/>
            <person name="Evans D.R."/>
            <person name="Ferrolino J."/>
            <person name="Hayden R.T."/>
            <person name="Maron G.M."/>
            <person name="Vo A.N."/>
            <person name="Gilmore M.S."/>
            <person name="Wolf J."/>
            <person name="Rosch J.W."/>
            <person name="Van Tyne D."/>
        </authorList>
    </citation>
    <scope>NUCLEOTIDE SEQUENCE [LARGE SCALE GENOMIC DNA]</scope>
    <source>
        <strain evidence="2 19">VRECG27</strain>
    </source>
</reference>
<evidence type="ECO:0000313" key="11">
    <source>
        <dbReference type="EMBL" id="SAY68778.1"/>
    </source>
</evidence>
<evidence type="ECO:0000313" key="19">
    <source>
        <dbReference type="Proteomes" id="UP000469871"/>
    </source>
</evidence>
<keyword evidence="1" id="KW-0472">Membrane</keyword>
<dbReference type="EMBL" id="JAIFOC010000018">
    <property type="protein sequence ID" value="MBX4221723.1"/>
    <property type="molecule type" value="Genomic_DNA"/>
</dbReference>
<dbReference type="EMBL" id="FKLM01000003">
    <property type="protein sequence ID" value="SAY68778.1"/>
    <property type="molecule type" value="Genomic_DNA"/>
</dbReference>
<name>A0A132P725_ENTFC</name>
<keyword evidence="1" id="KW-0812">Transmembrane</keyword>
<comment type="caution">
    <text evidence="3">The sequence shown here is derived from an EMBL/GenBank/DDBJ whole genome shotgun (WGS) entry which is preliminary data.</text>
</comment>
<dbReference type="EMBL" id="PJVH01000037">
    <property type="protein sequence ID" value="RXU85891.1"/>
    <property type="molecule type" value="Genomic_DNA"/>
</dbReference>
<dbReference type="EMBL" id="LEQJ01000010">
    <property type="protein sequence ID" value="RBS30508.1"/>
    <property type="molecule type" value="Genomic_DNA"/>
</dbReference>
<evidence type="ECO:0000313" key="17">
    <source>
        <dbReference type="Proteomes" id="UP000253144"/>
    </source>
</evidence>
<protein>
    <submittedName>
        <fullName evidence="2">DUF1622 domain-containing protein</fullName>
    </submittedName>
    <submittedName>
        <fullName evidence="7">Membrane protein</fullName>
    </submittedName>
</protein>
<reference evidence="5" key="10">
    <citation type="submission" date="2023-03" db="EMBL/GenBank/DDBJ databases">
        <authorList>
            <person name="Shen W."/>
            <person name="Cai J."/>
        </authorList>
    </citation>
    <scope>NUCLEOTIDE SEQUENCE</scope>
    <source>
        <strain evidence="5">B1010-2</strain>
    </source>
</reference>
<evidence type="ECO:0000313" key="15">
    <source>
        <dbReference type="Proteomes" id="UP000194737"/>
    </source>
</evidence>
<evidence type="ECO:0000313" key="6">
    <source>
        <dbReference type="EMBL" id="OOL83248.1"/>
    </source>
</evidence>
<feature type="transmembrane region" description="Helical" evidence="1">
    <location>
        <begin position="88"/>
        <end position="106"/>
    </location>
</feature>
<feature type="transmembrane region" description="Helical" evidence="1">
    <location>
        <begin position="12"/>
        <end position="37"/>
    </location>
</feature>
<keyword evidence="1" id="KW-1133">Transmembrane helix</keyword>
<evidence type="ECO:0000313" key="14">
    <source>
        <dbReference type="Proteomes" id="UP000191171"/>
    </source>
</evidence>
<accession>A0A132P725</accession>
<reference evidence="8 16" key="6">
    <citation type="submission" date="2017-10" db="EMBL/GenBank/DDBJ databases">
        <title>Draft genomes of the Enterococcus faecium isolated from human feces before and after Helicobacter pylori eradication therapy.</title>
        <authorList>
            <person name="Prianichniikov N.A."/>
            <person name="Glushchenko O.E."/>
            <person name="Malakhova M.V."/>
        </authorList>
    </citation>
    <scope>NUCLEOTIDE SEQUENCE [LARGE SCALE GENOMIC DNA]</scope>
    <source>
        <strain evidence="8 16">Hp_5-7</strain>
    </source>
</reference>
<reference evidence="7 15" key="5">
    <citation type="submission" date="2017-05" db="EMBL/GenBank/DDBJ databases">
        <title>The Genome Sequence of Enterococcus faecium 6F2_DIV0138.</title>
        <authorList>
            <consortium name="The Broad Institute Genomics Platform"/>
            <consortium name="The Broad Institute Genomic Center for Infectious Diseases"/>
            <person name="Earl A."/>
            <person name="Manson A."/>
            <person name="Schwartman J."/>
            <person name="Gilmore M."/>
            <person name="Abouelleil A."/>
            <person name="Cao P."/>
            <person name="Chapman S."/>
            <person name="Cusick C."/>
            <person name="Shea T."/>
            <person name="Young S."/>
            <person name="Neafsey D."/>
            <person name="Nusbaum C."/>
            <person name="Birren B."/>
        </authorList>
    </citation>
    <scope>NUCLEOTIDE SEQUENCE [LARGE SCALE GENOMIC DNA]</scope>
    <source>
        <strain evidence="7 15">6F2_DIV0138</strain>
    </source>
</reference>
<dbReference type="AlphaFoldDB" id="A0A132P725"/>
<dbReference type="STRING" id="1352.AL014_10575"/>
<dbReference type="Pfam" id="PF07784">
    <property type="entry name" value="DUF1622"/>
    <property type="match status" value="1"/>
</dbReference>
<dbReference type="EMBL" id="JARPTX010000009">
    <property type="protein sequence ID" value="MDT2369344.1"/>
    <property type="molecule type" value="Genomic_DNA"/>
</dbReference>